<accession>A0A2I2MAE4</accession>
<protein>
    <submittedName>
        <fullName evidence="1">Uncharacterized protein</fullName>
    </submittedName>
</protein>
<proteinExistence type="predicted"/>
<name>A0A2I2MAE4_9FLAO</name>
<dbReference type="Proteomes" id="UP000490060">
    <property type="component" value="Unassembled WGS sequence"/>
</dbReference>
<dbReference type="EMBL" id="OENE01000035">
    <property type="protein sequence ID" value="SOU89436.1"/>
    <property type="molecule type" value="Genomic_DNA"/>
</dbReference>
<evidence type="ECO:0000313" key="2">
    <source>
        <dbReference type="Proteomes" id="UP000490060"/>
    </source>
</evidence>
<dbReference type="AlphaFoldDB" id="A0A2I2MAE4"/>
<reference evidence="1 2" key="1">
    <citation type="submission" date="2017-11" db="EMBL/GenBank/DDBJ databases">
        <authorList>
            <person name="Duchaud E."/>
        </authorList>
    </citation>
    <scope>NUCLEOTIDE SEQUENCE [LARGE SCALE GENOMIC DNA]</scope>
    <source>
        <strain evidence="1 2">TNO010</strain>
    </source>
</reference>
<evidence type="ECO:0000313" key="1">
    <source>
        <dbReference type="EMBL" id="SOU89436.1"/>
    </source>
</evidence>
<sequence>MKLNQSEKLALKTIRNILVAIENGNEITVTSAEQNAIIKLIGVNLKEITVRKKEVKSFVRGKDNFKIIFKKPFADWHEANQIKSYGFFPFQVKELM</sequence>
<gene>
    <name evidence="1" type="ORF">TNO010_400011</name>
</gene>
<organism evidence="1 2">
    <name type="scientific">Tenacibaculum finnmarkense genomovar ulcerans</name>
    <dbReference type="NCBI Taxonomy" id="2781388"/>
    <lineage>
        <taxon>Bacteria</taxon>
        <taxon>Pseudomonadati</taxon>
        <taxon>Bacteroidota</taxon>
        <taxon>Flavobacteriia</taxon>
        <taxon>Flavobacteriales</taxon>
        <taxon>Flavobacteriaceae</taxon>
        <taxon>Tenacibaculum</taxon>
        <taxon>Tenacibaculum finnmarkense</taxon>
    </lineage>
</organism>
<dbReference type="RefSeq" id="WP_172505678.1">
    <property type="nucleotide sequence ID" value="NZ_OENE01000035.1"/>
</dbReference>